<comment type="caution">
    <text evidence="2">The sequence shown here is derived from an EMBL/GenBank/DDBJ whole genome shotgun (WGS) entry which is preliminary data.</text>
</comment>
<dbReference type="SUPFAM" id="SSF53335">
    <property type="entry name" value="S-adenosyl-L-methionine-dependent methyltransferases"/>
    <property type="match status" value="1"/>
</dbReference>
<dbReference type="CDD" id="cd02440">
    <property type="entry name" value="AdoMet_MTases"/>
    <property type="match status" value="1"/>
</dbReference>
<dbReference type="InterPro" id="IPR029063">
    <property type="entry name" value="SAM-dependent_MTases_sf"/>
</dbReference>
<dbReference type="GO" id="GO:0008757">
    <property type="term" value="F:S-adenosylmethionine-dependent methyltransferase activity"/>
    <property type="evidence" value="ECO:0007669"/>
    <property type="project" value="InterPro"/>
</dbReference>
<accession>A0A1Q9BXN4</accession>
<dbReference type="Gene3D" id="3.40.50.150">
    <property type="entry name" value="Vaccinia Virus protein VP39"/>
    <property type="match status" value="1"/>
</dbReference>
<dbReference type="OrthoDB" id="417741at2759"/>
<dbReference type="AlphaFoldDB" id="A0A1Q9BXN4"/>
<feature type="domain" description="Methyltransferase type 11" evidence="1">
    <location>
        <begin position="154"/>
        <end position="225"/>
    </location>
</feature>
<protein>
    <recommendedName>
        <fullName evidence="1">Methyltransferase type 11 domain-containing protein</fullName>
    </recommendedName>
</protein>
<evidence type="ECO:0000313" key="2">
    <source>
        <dbReference type="EMBL" id="OLP75404.1"/>
    </source>
</evidence>
<proteinExistence type="predicted"/>
<dbReference type="EMBL" id="LSRX01002508">
    <property type="protein sequence ID" value="OLP75404.1"/>
    <property type="molecule type" value="Genomic_DNA"/>
</dbReference>
<evidence type="ECO:0000313" key="3">
    <source>
        <dbReference type="Proteomes" id="UP000186817"/>
    </source>
</evidence>
<gene>
    <name evidence="2" type="ORF">AK812_SmicGene44799</name>
</gene>
<reference evidence="2 3" key="1">
    <citation type="submission" date="2016-02" db="EMBL/GenBank/DDBJ databases">
        <title>Genome analysis of coral dinoflagellate symbionts highlights evolutionary adaptations to a symbiotic lifestyle.</title>
        <authorList>
            <person name="Aranda M."/>
            <person name="Li Y."/>
            <person name="Liew Y.J."/>
            <person name="Baumgarten S."/>
            <person name="Simakov O."/>
            <person name="Wilson M."/>
            <person name="Piel J."/>
            <person name="Ashoor H."/>
            <person name="Bougouffa S."/>
            <person name="Bajic V.B."/>
            <person name="Ryu T."/>
            <person name="Ravasi T."/>
            <person name="Bayer T."/>
            <person name="Micklem G."/>
            <person name="Kim H."/>
            <person name="Bhak J."/>
            <person name="Lajeunesse T.C."/>
            <person name="Voolstra C.R."/>
        </authorList>
    </citation>
    <scope>NUCLEOTIDE SEQUENCE [LARGE SCALE GENOMIC DNA]</scope>
    <source>
        <strain evidence="2 3">CCMP2467</strain>
    </source>
</reference>
<dbReference type="InterPro" id="IPR013216">
    <property type="entry name" value="Methyltransf_11"/>
</dbReference>
<feature type="non-terminal residue" evidence="2">
    <location>
        <position position="227"/>
    </location>
</feature>
<keyword evidence="3" id="KW-1185">Reference proteome</keyword>
<name>A0A1Q9BXN4_SYMMI</name>
<organism evidence="2 3">
    <name type="scientific">Symbiodinium microadriaticum</name>
    <name type="common">Dinoflagellate</name>
    <name type="synonym">Zooxanthella microadriatica</name>
    <dbReference type="NCBI Taxonomy" id="2951"/>
    <lineage>
        <taxon>Eukaryota</taxon>
        <taxon>Sar</taxon>
        <taxon>Alveolata</taxon>
        <taxon>Dinophyceae</taxon>
        <taxon>Suessiales</taxon>
        <taxon>Symbiodiniaceae</taxon>
        <taxon>Symbiodinium</taxon>
    </lineage>
</organism>
<sequence length="227" mass="24384">MPVSTIVEKSKNKFTTQYEHGKSSTRFQATLVGPDDLQFDEEVRSIGPGRETKYLVLAAGGAVALAGVIAGTSDDADHHEDDVGDVSNIFLVRSKLTGTGFVKSPEKVAELYGSWGGENYDADVMKWGYKLPQLAAEYTRSVTSPEIFEAAKILDAGAGTGLLAYSLKEAGVKDATAIDICTELLSKAMKSGFYSCCKVVDLKATFDFPDSCFDVTLCLGTLTYMDP</sequence>
<dbReference type="Proteomes" id="UP000186817">
    <property type="component" value="Unassembled WGS sequence"/>
</dbReference>
<evidence type="ECO:0000259" key="1">
    <source>
        <dbReference type="Pfam" id="PF08241"/>
    </source>
</evidence>
<dbReference type="Pfam" id="PF08241">
    <property type="entry name" value="Methyltransf_11"/>
    <property type="match status" value="1"/>
</dbReference>